<evidence type="ECO:0000313" key="1">
    <source>
        <dbReference type="EMBL" id="EMK24946.1"/>
    </source>
</evidence>
<dbReference type="Proteomes" id="UP000011980">
    <property type="component" value="Unassembled WGS sequence"/>
</dbReference>
<dbReference type="EMBL" id="ANCE01000077">
    <property type="protein sequence ID" value="EMK24946.1"/>
    <property type="molecule type" value="Genomic_DNA"/>
</dbReference>
<sequence>MKLKRFLEPKSYFMFLEYRSYYIEKLFEIVGTLTKRNFTG</sequence>
<protein>
    <submittedName>
        <fullName evidence="1">Uncharacterized protein</fullName>
    </submittedName>
</protein>
<dbReference type="AlphaFoldDB" id="M6FQH5"/>
<dbReference type="PATRIC" id="fig|1240687.3.peg.1440"/>
<gene>
    <name evidence="1" type="ORF">LEP1GSC008_3114</name>
</gene>
<reference evidence="1 2" key="1">
    <citation type="submission" date="2013-01" db="EMBL/GenBank/DDBJ databases">
        <authorList>
            <person name="Harkins D.M."/>
            <person name="Durkin A.S."/>
            <person name="Brinkac L.M."/>
            <person name="Haft D.H."/>
            <person name="Selengut J.D."/>
            <person name="Sanka R."/>
            <person name="DePew J."/>
            <person name="Purushe J."/>
            <person name="Galloway R.L."/>
            <person name="Vinetz J.M."/>
            <person name="Sutton G.G."/>
            <person name="Nierman W.C."/>
            <person name="Fouts D.E."/>
        </authorList>
    </citation>
    <scope>NUCLEOTIDE SEQUENCE [LARGE SCALE GENOMIC DNA]</scope>
    <source>
        <strain evidence="1 2">Nikolaevo</strain>
    </source>
</reference>
<accession>M6FQH5</accession>
<proteinExistence type="predicted"/>
<comment type="caution">
    <text evidence="1">The sequence shown here is derived from an EMBL/GenBank/DDBJ whole genome shotgun (WGS) entry which is preliminary data.</text>
</comment>
<organism evidence="1 2">
    <name type="scientific">Leptospira kirschneri serovar Bulgarica str. Nikolaevo</name>
    <dbReference type="NCBI Taxonomy" id="1240687"/>
    <lineage>
        <taxon>Bacteria</taxon>
        <taxon>Pseudomonadati</taxon>
        <taxon>Spirochaetota</taxon>
        <taxon>Spirochaetia</taxon>
        <taxon>Leptospirales</taxon>
        <taxon>Leptospiraceae</taxon>
        <taxon>Leptospira</taxon>
    </lineage>
</organism>
<name>M6FQH5_9LEPT</name>
<evidence type="ECO:0000313" key="2">
    <source>
        <dbReference type="Proteomes" id="UP000011980"/>
    </source>
</evidence>